<dbReference type="InterPro" id="IPR000014">
    <property type="entry name" value="PAS"/>
</dbReference>
<dbReference type="SUPFAM" id="SSF53335">
    <property type="entry name" value="S-adenosyl-L-methionine-dependent methyltransferases"/>
    <property type="match status" value="1"/>
</dbReference>
<dbReference type="PANTHER" id="PTHR44757">
    <property type="entry name" value="DIGUANYLATE CYCLASE DGCP"/>
    <property type="match status" value="1"/>
</dbReference>
<feature type="active site" evidence="6">
    <location>
        <position position="98"/>
    </location>
</feature>
<dbReference type="PRINTS" id="PR00996">
    <property type="entry name" value="CHERMTFRASE"/>
</dbReference>
<dbReference type="GO" id="GO:0000156">
    <property type="term" value="F:phosphorelay response regulator activity"/>
    <property type="evidence" value="ECO:0007669"/>
    <property type="project" value="InterPro"/>
</dbReference>
<dbReference type="SMART" id="SM00086">
    <property type="entry name" value="PAC"/>
    <property type="match status" value="1"/>
</dbReference>
<dbReference type="NCBIfam" id="TIGR00229">
    <property type="entry name" value="sensory_box"/>
    <property type="match status" value="2"/>
</dbReference>
<dbReference type="PROSITE" id="PS50122">
    <property type="entry name" value="CHEB"/>
    <property type="match status" value="1"/>
</dbReference>
<dbReference type="eggNOG" id="COG2201">
    <property type="taxonomic scope" value="Bacteria"/>
</dbReference>
<dbReference type="Proteomes" id="UP000001235">
    <property type="component" value="Chromosome"/>
</dbReference>
<dbReference type="eggNOG" id="COG5001">
    <property type="taxonomic scope" value="Bacteria"/>
</dbReference>
<dbReference type="InterPro" id="IPR035965">
    <property type="entry name" value="PAS-like_dom_sf"/>
</dbReference>
<evidence type="ECO:0000259" key="8">
    <source>
        <dbReference type="PROSITE" id="PS50112"/>
    </source>
</evidence>
<feature type="domain" description="CheR-type methyltransferase" evidence="11">
    <location>
        <begin position="267"/>
        <end position="527"/>
    </location>
</feature>
<dbReference type="eggNOG" id="COG3829">
    <property type="taxonomic scope" value="Bacteria"/>
</dbReference>
<dbReference type="FunFam" id="3.30.70.270:FF:000001">
    <property type="entry name" value="Diguanylate cyclase domain protein"/>
    <property type="match status" value="1"/>
</dbReference>
<keyword evidence="6" id="KW-0378">Hydrolase</keyword>
<dbReference type="CDD" id="cd01949">
    <property type="entry name" value="GGDEF"/>
    <property type="match status" value="1"/>
</dbReference>
<dbReference type="EMBL" id="CP002159">
    <property type="protein sequence ID" value="ADL54161.1"/>
    <property type="molecule type" value="Genomic_DNA"/>
</dbReference>
<dbReference type="InterPro" id="IPR035919">
    <property type="entry name" value="EAL_sf"/>
</dbReference>
<dbReference type="Gene3D" id="3.30.70.270">
    <property type="match status" value="1"/>
</dbReference>
<dbReference type="OrthoDB" id="9816309at2"/>
<feature type="domain" description="CheB-type methylesterase" evidence="10">
    <location>
        <begin position="58"/>
        <end position="248"/>
    </location>
</feature>
<dbReference type="SMART" id="SM00138">
    <property type="entry name" value="MeTrc"/>
    <property type="match status" value="1"/>
</dbReference>
<feature type="coiled-coil region" evidence="7">
    <location>
        <begin position="695"/>
        <end position="757"/>
    </location>
</feature>
<dbReference type="InterPro" id="IPR000673">
    <property type="entry name" value="Sig_transdc_resp-reg_Me-estase"/>
</dbReference>
<accession>D9SIA4</accession>
<evidence type="ECO:0000259" key="9">
    <source>
        <dbReference type="PROSITE" id="PS50113"/>
    </source>
</evidence>
<dbReference type="InterPro" id="IPR001610">
    <property type="entry name" value="PAC"/>
</dbReference>
<sequence length="1561" mass="174134">MTKAQTGVVLPVIRRIKEKAELPIDSSAEERNFIAEMASKKPRKPRKPAVKAEIPVAPVEERNFIVGIGASAGGLEALSDLIGSLPDDLGVPYIVVQHLSPTHRSMMVPLLARETSMLVKDAEDGEIPLANVVYVTPANWNIILKDGVMRLLVPGKTVMPKPSATALFNSMAEEKGEDAIGVILSGTGSDGAAGIAAIKAAGGFTFAQDPEAAKYSGMPQAAISTGCVEWVLTCRGIAEEITAIARAHGLINRATKQENAPATMKGLLQMVYKHSKIDFSGYKEATLSRRVERRMAANRLNNLAAYFDYCSKNPDELNKLSKDILISVTAFFRDRNSFEGLRKILADIVALKQTGDEIRIWVPACATGEEAYSIGILLSDILGSKLSDYRIQIFATDIDMDAMAVARKGIYNESSLTEVSADTTARYFSKHADTYEIARPIRDMVVFARQDLVLDPPFLRLDLVSCRNLLIYFQPLLQTRVLSIFHFALRPAAYLFLGKSESIVHQDNLFSPVSKEARIFVRVASKDQMIPIPLYTSQEAGVKQPITIAERTSRKPESRLQKALSEIYAPPSVLINREMDIVEVHGDMQSYLHFPAGKLEMNLAQLLRREWRTEVQTLVHHAELKRTNAMGRIRPVKHSAGLSVQIEVHPVASRDDQKLFLISFISLTAEPGEVHPEDRMPVNSSELEDELIATREHLQTVIEELETSNEELQALNEEMQAANEELQSSNEELEASNEELQSTNEELTTVNEELIVKGGELSLVNTELENLQNSTGFSLILLDQELRLQRYNKEAASLFGFSVHTLGKSIPGLAVPVIDVLETAKLAMSDGIKRQKQMSFGGKHYNVLCFPYTSQDQTLGGVIVTFIDQTELMEAQQEILSSKDRLTGVMQNSPMLISIKDPAGRYQFVNNAFESIFALTPGSAIGNTDTQIFPESIAVLFEKLHFDVLHKKNRVEAEERILIGDQQHWLSFICYPINDEKGSVGAVCSQVIIVTARRELDEQKKLTTKFFDAASEGLMITDSHQNIIKVNHAFVRMTGYDEADVIGKNPSLLSSGKHEDTFYSAMWQEINQHGWWQGELWNRRKDGTHYLEWLTIHTLRDEHGHLTNYIAIFSDITLIKAAQRRLEYMVAHDELTSLPNRNELRGRMAQTFARAQRHGGTFALMFIDLDNFKNVNDNLGHDYGDVLLQQVAERLGLCVRTEDTVARIGGDEFNVLLDDVSETQIANTAQRILDHVSKPYLIKEQQVFVSASIGIAVYPKDAEDIETLTKNADSAMYQAKDKGKDSYQFFTSDLKEKINHRIEIGNALHKAIDANELKLVYQPEFNLQTGELIGAEALLRWHSSLFGIVGPDEFIPIAEESDLILELGEWVIEQAARQLNLWRKADTPLPGTLFVNVAPRQLARQPLLAIITRQLQKHRLPSGSLGIEITERTLVNSSEDISVKLHKIELEEIPIAIDDFGTGYSSLSYLKSFPISFLKIPNQFIDGITTDESDKGIATAIHGVSVALKLQTIAEGIETEDQLIMLREMGCQSGQGYLLGRPVDPNQFVELFISNRKSHVR</sequence>
<evidence type="ECO:0000256" key="3">
    <source>
        <dbReference type="ARBA" id="ARBA00022603"/>
    </source>
</evidence>
<evidence type="ECO:0000259" key="11">
    <source>
        <dbReference type="PROSITE" id="PS50123"/>
    </source>
</evidence>
<dbReference type="eggNOG" id="COG1352">
    <property type="taxonomic scope" value="Bacteria"/>
</dbReference>
<organism evidence="14 15">
    <name type="scientific">Gallionella capsiferriformans (strain ES-2)</name>
    <name type="common">Gallionella ferruginea capsiferriformans (strain ES-2)</name>
    <dbReference type="NCBI Taxonomy" id="395494"/>
    <lineage>
        <taxon>Bacteria</taxon>
        <taxon>Pseudomonadati</taxon>
        <taxon>Pseudomonadota</taxon>
        <taxon>Betaproteobacteria</taxon>
        <taxon>Nitrosomonadales</taxon>
        <taxon>Gallionellaceae</taxon>
        <taxon>Gallionella</taxon>
    </lineage>
</organism>
<dbReference type="GO" id="GO:0005737">
    <property type="term" value="C:cytoplasm"/>
    <property type="evidence" value="ECO:0007669"/>
    <property type="project" value="InterPro"/>
</dbReference>
<dbReference type="CDD" id="cd00130">
    <property type="entry name" value="PAS"/>
    <property type="match status" value="2"/>
</dbReference>
<protein>
    <recommendedName>
        <fullName evidence="2">protein-glutamate O-methyltransferase</fullName>
        <ecNumber evidence="2">2.1.1.80</ecNumber>
    </recommendedName>
</protein>
<dbReference type="SMART" id="SM00052">
    <property type="entry name" value="EAL"/>
    <property type="match status" value="1"/>
</dbReference>
<evidence type="ECO:0000313" key="14">
    <source>
        <dbReference type="EMBL" id="ADL54161.1"/>
    </source>
</evidence>
<dbReference type="SUPFAM" id="SSF55785">
    <property type="entry name" value="PYP-like sensor domain (PAS domain)"/>
    <property type="match status" value="2"/>
</dbReference>
<comment type="catalytic activity">
    <reaction evidence="1">
        <text>L-glutamyl-[protein] + S-adenosyl-L-methionine = [protein]-L-glutamate 5-O-methyl ester + S-adenosyl-L-homocysteine</text>
        <dbReference type="Rhea" id="RHEA:24452"/>
        <dbReference type="Rhea" id="RHEA-COMP:10208"/>
        <dbReference type="Rhea" id="RHEA-COMP:10311"/>
        <dbReference type="ChEBI" id="CHEBI:29973"/>
        <dbReference type="ChEBI" id="CHEBI:57856"/>
        <dbReference type="ChEBI" id="CHEBI:59789"/>
        <dbReference type="ChEBI" id="CHEBI:82795"/>
        <dbReference type="EC" id="2.1.1.80"/>
    </reaction>
</comment>
<name>D9SIA4_GALCS</name>
<dbReference type="InterPro" id="IPR036804">
    <property type="entry name" value="CheR_N_sf"/>
</dbReference>
<evidence type="ECO:0000256" key="7">
    <source>
        <dbReference type="SAM" id="Coils"/>
    </source>
</evidence>
<dbReference type="InterPro" id="IPR022642">
    <property type="entry name" value="CheR_C"/>
</dbReference>
<keyword evidence="3" id="KW-0489">Methyltransferase</keyword>
<keyword evidence="5" id="KW-0949">S-adenosyl-L-methionine</keyword>
<dbReference type="SUPFAM" id="SSF47757">
    <property type="entry name" value="Chemotaxis receptor methyltransferase CheR, N-terminal domain"/>
    <property type="match status" value="1"/>
</dbReference>
<evidence type="ECO:0000256" key="2">
    <source>
        <dbReference type="ARBA" id="ARBA00012534"/>
    </source>
</evidence>
<dbReference type="SMART" id="SM00091">
    <property type="entry name" value="PAS"/>
    <property type="match status" value="4"/>
</dbReference>
<dbReference type="Pfam" id="PF08448">
    <property type="entry name" value="PAS_4"/>
    <property type="match status" value="1"/>
</dbReference>
<dbReference type="PROSITE" id="PS50887">
    <property type="entry name" value="GGDEF"/>
    <property type="match status" value="1"/>
</dbReference>
<dbReference type="InterPro" id="IPR000780">
    <property type="entry name" value="CheR_MeTrfase"/>
</dbReference>
<dbReference type="SUPFAM" id="SSF55073">
    <property type="entry name" value="Nucleotide cyclase"/>
    <property type="match status" value="1"/>
</dbReference>
<dbReference type="Pfam" id="PF00563">
    <property type="entry name" value="EAL"/>
    <property type="match status" value="1"/>
</dbReference>
<evidence type="ECO:0000256" key="4">
    <source>
        <dbReference type="ARBA" id="ARBA00022679"/>
    </source>
</evidence>
<dbReference type="STRING" id="395494.Galf_0116"/>
<dbReference type="InterPro" id="IPR052155">
    <property type="entry name" value="Biofilm_reg_signaling"/>
</dbReference>
<dbReference type="GO" id="GO:0032259">
    <property type="term" value="P:methylation"/>
    <property type="evidence" value="ECO:0007669"/>
    <property type="project" value="UniProtKB-KW"/>
</dbReference>
<feature type="domain" description="PAS" evidence="8">
    <location>
        <begin position="882"/>
        <end position="951"/>
    </location>
</feature>
<dbReference type="Gene3D" id="3.30.450.20">
    <property type="entry name" value="PAS domain"/>
    <property type="match status" value="3"/>
</dbReference>
<feature type="domain" description="PAC" evidence="9">
    <location>
        <begin position="1076"/>
        <end position="1128"/>
    </location>
</feature>
<dbReference type="SUPFAM" id="SSF141868">
    <property type="entry name" value="EAL domain-like"/>
    <property type="match status" value="1"/>
</dbReference>
<keyword evidence="6" id="KW-0145">Chemotaxis</keyword>
<dbReference type="Gene3D" id="3.40.50.180">
    <property type="entry name" value="Methylesterase CheB, C-terminal domain"/>
    <property type="match status" value="1"/>
</dbReference>
<dbReference type="Gene3D" id="3.40.50.150">
    <property type="entry name" value="Vaccinia Virus protein VP39"/>
    <property type="match status" value="1"/>
</dbReference>
<keyword evidence="15" id="KW-1185">Reference proteome</keyword>
<dbReference type="InterPro" id="IPR013656">
    <property type="entry name" value="PAS_4"/>
</dbReference>
<dbReference type="NCBIfam" id="TIGR00254">
    <property type="entry name" value="GGDEF"/>
    <property type="match status" value="1"/>
</dbReference>
<dbReference type="GO" id="GO:0006935">
    <property type="term" value="P:chemotaxis"/>
    <property type="evidence" value="ECO:0007669"/>
    <property type="project" value="UniProtKB-UniRule"/>
</dbReference>
<feature type="active site" evidence="6">
    <location>
        <position position="190"/>
    </location>
</feature>
<dbReference type="PANTHER" id="PTHR44757:SF2">
    <property type="entry name" value="BIOFILM ARCHITECTURE MAINTENANCE PROTEIN MBAA"/>
    <property type="match status" value="1"/>
</dbReference>
<dbReference type="Gene3D" id="3.20.20.450">
    <property type="entry name" value="EAL domain"/>
    <property type="match status" value="1"/>
</dbReference>
<feature type="domain" description="GGDEF" evidence="13">
    <location>
        <begin position="1160"/>
        <end position="1292"/>
    </location>
</feature>
<dbReference type="CDD" id="cd01948">
    <property type="entry name" value="EAL"/>
    <property type="match status" value="1"/>
</dbReference>
<feature type="domain" description="PAS" evidence="8">
    <location>
        <begin position="1003"/>
        <end position="1049"/>
    </location>
</feature>
<dbReference type="KEGG" id="gca:Galf_0116"/>
<dbReference type="Pfam" id="PF01739">
    <property type="entry name" value="CheR"/>
    <property type="match status" value="1"/>
</dbReference>
<evidence type="ECO:0000313" key="15">
    <source>
        <dbReference type="Proteomes" id="UP000001235"/>
    </source>
</evidence>
<dbReference type="Gene3D" id="1.10.155.10">
    <property type="entry name" value="Chemotaxis receptor methyltransferase CheR, N-terminal domain"/>
    <property type="match status" value="1"/>
</dbReference>
<dbReference type="InterPro" id="IPR001633">
    <property type="entry name" value="EAL_dom"/>
</dbReference>
<dbReference type="GO" id="GO:0008983">
    <property type="term" value="F:protein-glutamate O-methyltransferase activity"/>
    <property type="evidence" value="ECO:0007669"/>
    <property type="project" value="UniProtKB-EC"/>
</dbReference>
<dbReference type="CDD" id="cd16434">
    <property type="entry name" value="CheB-CheR_fusion"/>
    <property type="match status" value="1"/>
</dbReference>
<dbReference type="PROSITE" id="PS50123">
    <property type="entry name" value="CHER"/>
    <property type="match status" value="1"/>
</dbReference>
<dbReference type="InterPro" id="IPR029063">
    <property type="entry name" value="SAM-dependent_MTases_sf"/>
</dbReference>
<proteinExistence type="predicted"/>
<keyword evidence="7" id="KW-0175">Coiled coil</keyword>
<feature type="domain" description="EAL" evidence="12">
    <location>
        <begin position="1301"/>
        <end position="1556"/>
    </location>
</feature>
<evidence type="ECO:0000259" key="13">
    <source>
        <dbReference type="PROSITE" id="PS50887"/>
    </source>
</evidence>
<dbReference type="EC" id="2.1.1.80" evidence="2"/>
<dbReference type="RefSeq" id="WP_013292104.1">
    <property type="nucleotide sequence ID" value="NC_014394.1"/>
</dbReference>
<dbReference type="InterPro" id="IPR029787">
    <property type="entry name" value="Nucleotide_cyclase"/>
</dbReference>
<dbReference type="PROSITE" id="PS50883">
    <property type="entry name" value="EAL"/>
    <property type="match status" value="1"/>
</dbReference>
<evidence type="ECO:0000259" key="10">
    <source>
        <dbReference type="PROSITE" id="PS50122"/>
    </source>
</evidence>
<dbReference type="SUPFAM" id="SSF52738">
    <property type="entry name" value="Methylesterase CheB, C-terminal domain"/>
    <property type="match status" value="1"/>
</dbReference>
<reference evidence="14 15" key="1">
    <citation type="submission" date="2010-08" db="EMBL/GenBank/DDBJ databases">
        <title>Complete sequence of Gallionella capsiferriformans ES-2.</title>
        <authorList>
            <consortium name="US DOE Joint Genome Institute"/>
            <person name="Lucas S."/>
            <person name="Copeland A."/>
            <person name="Lapidus A."/>
            <person name="Cheng J.-F."/>
            <person name="Bruce D."/>
            <person name="Goodwin L."/>
            <person name="Pitluck S."/>
            <person name="Chertkov O."/>
            <person name="Davenport K.W."/>
            <person name="Detter J.C."/>
            <person name="Han C."/>
            <person name="Tapia R."/>
            <person name="Land M."/>
            <person name="Hauser L."/>
            <person name="Chang Y.-J."/>
            <person name="Jeffries C."/>
            <person name="Kyrpides N."/>
            <person name="Ivanova N."/>
            <person name="Mikhailova N."/>
            <person name="Shelobolina E.S."/>
            <person name="Picardal F."/>
            <person name="Roden E."/>
            <person name="Emerson D."/>
            <person name="Woyke T."/>
        </authorList>
    </citation>
    <scope>NUCLEOTIDE SEQUENCE [LARGE SCALE GENOMIC DNA]</scope>
    <source>
        <strain evidence="14 15">ES-2</strain>
    </source>
</reference>
<dbReference type="Pfam" id="PF01339">
    <property type="entry name" value="CheB_methylest"/>
    <property type="match status" value="1"/>
</dbReference>
<keyword evidence="4" id="KW-0808">Transferase</keyword>
<dbReference type="Pfam" id="PF13426">
    <property type="entry name" value="PAS_9"/>
    <property type="match status" value="1"/>
</dbReference>
<dbReference type="Pfam" id="PF13596">
    <property type="entry name" value="PAS_10"/>
    <property type="match status" value="1"/>
</dbReference>
<dbReference type="GO" id="GO:0008984">
    <property type="term" value="F:protein-glutamate methylesterase activity"/>
    <property type="evidence" value="ECO:0007669"/>
    <property type="project" value="InterPro"/>
</dbReference>
<gene>
    <name evidence="14" type="ordered locus">Galf_0116</name>
</gene>
<dbReference type="InterPro" id="IPR022641">
    <property type="entry name" value="CheR_N"/>
</dbReference>
<dbReference type="PROSITE" id="PS50112">
    <property type="entry name" value="PAS"/>
    <property type="match status" value="2"/>
</dbReference>
<dbReference type="InterPro" id="IPR000700">
    <property type="entry name" value="PAS-assoc_C"/>
</dbReference>
<dbReference type="eggNOG" id="COG1315">
    <property type="taxonomic scope" value="Bacteria"/>
</dbReference>
<evidence type="ECO:0000256" key="6">
    <source>
        <dbReference type="PROSITE-ProRule" id="PRU00050"/>
    </source>
</evidence>
<dbReference type="HOGENOM" id="CLU_000892_3_0_4"/>
<evidence type="ECO:0000259" key="12">
    <source>
        <dbReference type="PROSITE" id="PS50883"/>
    </source>
</evidence>
<dbReference type="Pfam" id="PF00990">
    <property type="entry name" value="GGDEF"/>
    <property type="match status" value="1"/>
</dbReference>
<dbReference type="Pfam" id="PF03705">
    <property type="entry name" value="CheR_N"/>
    <property type="match status" value="1"/>
</dbReference>
<dbReference type="InterPro" id="IPR043128">
    <property type="entry name" value="Rev_trsase/Diguanyl_cyclase"/>
</dbReference>
<feature type="active site" evidence="6">
    <location>
        <position position="71"/>
    </location>
</feature>
<dbReference type="SMART" id="SM00267">
    <property type="entry name" value="GGDEF"/>
    <property type="match status" value="1"/>
</dbReference>
<evidence type="ECO:0000256" key="5">
    <source>
        <dbReference type="ARBA" id="ARBA00022691"/>
    </source>
</evidence>
<dbReference type="InterPro" id="IPR000160">
    <property type="entry name" value="GGDEF_dom"/>
</dbReference>
<dbReference type="InterPro" id="IPR035909">
    <property type="entry name" value="CheB_C"/>
</dbReference>
<dbReference type="PROSITE" id="PS50113">
    <property type="entry name" value="PAC"/>
    <property type="match status" value="1"/>
</dbReference>
<evidence type="ECO:0000256" key="1">
    <source>
        <dbReference type="ARBA" id="ARBA00001541"/>
    </source>
</evidence>